<dbReference type="Proteomes" id="UP001432027">
    <property type="component" value="Unassembled WGS sequence"/>
</dbReference>
<protein>
    <submittedName>
        <fullName evidence="1">Uncharacterized protein</fullName>
    </submittedName>
</protein>
<feature type="non-terminal residue" evidence="1">
    <location>
        <position position="128"/>
    </location>
</feature>
<proteinExistence type="predicted"/>
<gene>
    <name evidence="1" type="ORF">PENTCL1PPCAC_1527</name>
</gene>
<name>A0AAV5SAG4_9BILA</name>
<accession>A0AAV5SAG4</accession>
<feature type="non-terminal residue" evidence="1">
    <location>
        <position position="1"/>
    </location>
</feature>
<dbReference type="EMBL" id="BTSX01000001">
    <property type="protein sequence ID" value="GMS79352.1"/>
    <property type="molecule type" value="Genomic_DNA"/>
</dbReference>
<keyword evidence="2" id="KW-1185">Reference proteome</keyword>
<evidence type="ECO:0000313" key="2">
    <source>
        <dbReference type="Proteomes" id="UP001432027"/>
    </source>
</evidence>
<evidence type="ECO:0000313" key="1">
    <source>
        <dbReference type="EMBL" id="GMS79352.1"/>
    </source>
</evidence>
<sequence>YGVVVEKYSSGFGVWQLFRSAESGLTALSTELCGDARRVGDIVQARSEKRVIRGWPFPNSIWIDGNKLVVRTIVSYCKEVTRGKWTDDNDGGEFVVLISRDIGLVVAPIQCYSREFSAAGEFHHFAYV</sequence>
<dbReference type="AlphaFoldDB" id="A0AAV5SAG4"/>
<comment type="caution">
    <text evidence="1">The sequence shown here is derived from an EMBL/GenBank/DDBJ whole genome shotgun (WGS) entry which is preliminary data.</text>
</comment>
<organism evidence="1 2">
    <name type="scientific">Pristionchus entomophagus</name>
    <dbReference type="NCBI Taxonomy" id="358040"/>
    <lineage>
        <taxon>Eukaryota</taxon>
        <taxon>Metazoa</taxon>
        <taxon>Ecdysozoa</taxon>
        <taxon>Nematoda</taxon>
        <taxon>Chromadorea</taxon>
        <taxon>Rhabditida</taxon>
        <taxon>Rhabditina</taxon>
        <taxon>Diplogasteromorpha</taxon>
        <taxon>Diplogasteroidea</taxon>
        <taxon>Neodiplogasteridae</taxon>
        <taxon>Pristionchus</taxon>
    </lineage>
</organism>
<reference evidence="1" key="1">
    <citation type="submission" date="2023-10" db="EMBL/GenBank/DDBJ databases">
        <title>Genome assembly of Pristionchus species.</title>
        <authorList>
            <person name="Yoshida K."/>
            <person name="Sommer R.J."/>
        </authorList>
    </citation>
    <scope>NUCLEOTIDE SEQUENCE</scope>
    <source>
        <strain evidence="1">RS0144</strain>
    </source>
</reference>